<organism evidence="1 2">
    <name type="scientific">Trichoplax adhaerens</name>
    <name type="common">Trichoplax reptans</name>
    <dbReference type="NCBI Taxonomy" id="10228"/>
    <lineage>
        <taxon>Eukaryota</taxon>
        <taxon>Metazoa</taxon>
        <taxon>Placozoa</taxon>
        <taxon>Uniplacotomia</taxon>
        <taxon>Trichoplacea</taxon>
        <taxon>Trichoplacidae</taxon>
        <taxon>Trichoplax</taxon>
    </lineage>
</organism>
<evidence type="ECO:0000313" key="2">
    <source>
        <dbReference type="Proteomes" id="UP000009022"/>
    </source>
</evidence>
<dbReference type="InParanoid" id="B3S614"/>
<dbReference type="EMBL" id="DS985251">
    <property type="protein sequence ID" value="EDV22013.1"/>
    <property type="molecule type" value="Genomic_DNA"/>
</dbReference>
<name>B3S614_TRIAD</name>
<sequence>MGLNDKNRAVLTKYRDRIMKEINVRTILPDLIGIITYDESDKLYLIQQDKSLNLQFIRILENRSDENWLEFCYLLQRSEATAIQELGKLMEKESFSGKASKSSLSDPNPAGGGIVSLYPDDKTNMRHLELLIIGSSKGKHSGDEVDAPLNPNQMAPDQLFQPQVLMIVSSIGTDWAKFALALDMAIDTDVIAKDHSSEFDRAFAVIKQFSQRHPTKFTASAVAPVLLAIGRKDIVEKLQYTHT</sequence>
<reference evidence="1 2" key="1">
    <citation type="journal article" date="2008" name="Nature">
        <title>The Trichoplax genome and the nature of placozoans.</title>
        <authorList>
            <person name="Srivastava M."/>
            <person name="Begovic E."/>
            <person name="Chapman J."/>
            <person name="Putnam N.H."/>
            <person name="Hellsten U."/>
            <person name="Kawashima T."/>
            <person name="Kuo A."/>
            <person name="Mitros T."/>
            <person name="Salamov A."/>
            <person name="Carpenter M.L."/>
            <person name="Signorovitch A.Y."/>
            <person name="Moreno M.A."/>
            <person name="Kamm K."/>
            <person name="Grimwood J."/>
            <person name="Schmutz J."/>
            <person name="Shapiro H."/>
            <person name="Grigoriev I.V."/>
            <person name="Buss L.W."/>
            <person name="Schierwater B."/>
            <person name="Dellaporta S.L."/>
            <person name="Rokhsar D.S."/>
        </authorList>
    </citation>
    <scope>NUCLEOTIDE SEQUENCE [LARGE SCALE GENOMIC DNA]</scope>
    <source>
        <strain evidence="1 2">Grell-BS-1999</strain>
    </source>
</reference>
<dbReference type="GeneID" id="6756861"/>
<keyword evidence="2" id="KW-1185">Reference proteome</keyword>
<dbReference type="CDD" id="cd01671">
    <property type="entry name" value="CARD"/>
    <property type="match status" value="1"/>
</dbReference>
<dbReference type="PhylomeDB" id="B3S614"/>
<protein>
    <recommendedName>
        <fullName evidence="3">Death domain-containing protein</fullName>
    </recommendedName>
</protein>
<accession>B3S614</accession>
<evidence type="ECO:0008006" key="3">
    <source>
        <dbReference type="Google" id="ProtNLM"/>
    </source>
</evidence>
<dbReference type="HOGENOM" id="CLU_1143854_0_0_1"/>
<dbReference type="Proteomes" id="UP000009022">
    <property type="component" value="Unassembled WGS sequence"/>
</dbReference>
<dbReference type="CTD" id="6756861"/>
<dbReference type="CDD" id="cd01670">
    <property type="entry name" value="Death"/>
    <property type="match status" value="1"/>
</dbReference>
<evidence type="ECO:0000313" key="1">
    <source>
        <dbReference type="EMBL" id="EDV22013.1"/>
    </source>
</evidence>
<dbReference type="SUPFAM" id="SSF47986">
    <property type="entry name" value="DEATH domain"/>
    <property type="match status" value="2"/>
</dbReference>
<dbReference type="RefSeq" id="XP_002115650.1">
    <property type="nucleotide sequence ID" value="XM_002115614.1"/>
</dbReference>
<proteinExistence type="predicted"/>
<dbReference type="KEGG" id="tad:TRIADDRAFT_59575"/>
<dbReference type="InterPro" id="IPR011029">
    <property type="entry name" value="DEATH-like_dom_sf"/>
</dbReference>
<gene>
    <name evidence="1" type="ORF">TRIADDRAFT_59575</name>
</gene>
<dbReference type="Gene3D" id="1.10.533.10">
    <property type="entry name" value="Death Domain, Fas"/>
    <property type="match status" value="2"/>
</dbReference>
<dbReference type="AlphaFoldDB" id="B3S614"/>